<dbReference type="EMBL" id="PGGS01000032">
    <property type="protein sequence ID" value="PNH11327.1"/>
    <property type="molecule type" value="Genomic_DNA"/>
</dbReference>
<dbReference type="SUPFAM" id="SSF48403">
    <property type="entry name" value="Ankyrin repeat"/>
    <property type="match status" value="1"/>
</dbReference>
<dbReference type="Proteomes" id="UP000236333">
    <property type="component" value="Unassembled WGS sequence"/>
</dbReference>
<evidence type="ECO:0000313" key="2">
    <source>
        <dbReference type="Proteomes" id="UP000236333"/>
    </source>
</evidence>
<dbReference type="InterPro" id="IPR036770">
    <property type="entry name" value="Ankyrin_rpt-contain_sf"/>
</dbReference>
<organism evidence="1 2">
    <name type="scientific">Tetrabaena socialis</name>
    <dbReference type="NCBI Taxonomy" id="47790"/>
    <lineage>
        <taxon>Eukaryota</taxon>
        <taxon>Viridiplantae</taxon>
        <taxon>Chlorophyta</taxon>
        <taxon>core chlorophytes</taxon>
        <taxon>Chlorophyceae</taxon>
        <taxon>CS clade</taxon>
        <taxon>Chlamydomonadales</taxon>
        <taxon>Tetrabaenaceae</taxon>
        <taxon>Tetrabaena</taxon>
    </lineage>
</organism>
<sequence>MKLASELAEAPAAALPRELLFKIFGDLSQNEVAVTIRLLARDFRSLARRVAACRPVPHRALEEWLARSAAGLTLKSKLQFCESVCRSGDLDSLRALLREQWPWSARCLIAAAAADQLHVLEWLLLQGCPTGAAHDRQAVALAAARRGSLRVLRWAVRVLRCELSASVFEQAASAQHAEWREKLDWLLAQGCPWSSVGTVPLRLAVRYLAGRLGPFSAAEQGRLDVLQMLHTRGVLPDGSCHLAALEVGRTDINRWLTATVGVLLPDGDAADSGASRGTTATTAAAYGGHVGALRWLLETQGVRLRADGAEVMAAASSGRVEMLSYLLEPGALGGWADGRALLGGAAAVPRLLAAALAAAAAAGQVAAVRLLVEVYGTPLSAGVMTALVQHGGGGGATSGGGGGDGGGGSRSGGGCCTETLRWLLERGCPVDGSTVVHALLRGDMAAVQLLHTAAPVGAFRGAAVERIAQVGSLEALRWIVSHGAPLGGTALMAVAAASGDLAKVKWLYDMRCDWDAATFREAAASGNHDLLRWLSATRCPMGTDGAAYLAPATRPDGPDWPTLRLLHSLGCEWGAGERELNTFVRMVRSVSLLPWGVELLVWMVESGCPYEPQVVGETAAAMQRPDLGVRVARAAAAAAAAAAAPRARPEEE</sequence>
<name>A0A2J8AFN4_9CHLO</name>
<protein>
    <recommendedName>
        <fullName evidence="3">Ankyrin repeat domain-containing protein</fullName>
    </recommendedName>
</protein>
<dbReference type="Gene3D" id="1.25.40.20">
    <property type="entry name" value="Ankyrin repeat-containing domain"/>
    <property type="match status" value="2"/>
</dbReference>
<comment type="caution">
    <text evidence="1">The sequence shown here is derived from an EMBL/GenBank/DDBJ whole genome shotgun (WGS) entry which is preliminary data.</text>
</comment>
<dbReference type="PANTHER" id="PTHR46586:SF3">
    <property type="entry name" value="ANKYRIN REPEAT-CONTAINING PROTEIN"/>
    <property type="match status" value="1"/>
</dbReference>
<dbReference type="OrthoDB" id="549134at2759"/>
<dbReference type="AlphaFoldDB" id="A0A2J8AFN4"/>
<evidence type="ECO:0008006" key="3">
    <source>
        <dbReference type="Google" id="ProtNLM"/>
    </source>
</evidence>
<dbReference type="InterPro" id="IPR052050">
    <property type="entry name" value="SecEffector_AnkRepeat"/>
</dbReference>
<gene>
    <name evidence="1" type="ORF">TSOC_001854</name>
</gene>
<keyword evidence="2" id="KW-1185">Reference proteome</keyword>
<reference evidence="1 2" key="1">
    <citation type="journal article" date="2017" name="Mol. Biol. Evol.">
        <title>The 4-celled Tetrabaena socialis nuclear genome reveals the essential components for genetic control of cell number at the origin of multicellularity in the volvocine lineage.</title>
        <authorList>
            <person name="Featherston J."/>
            <person name="Arakaki Y."/>
            <person name="Hanschen E.R."/>
            <person name="Ferris P.J."/>
            <person name="Michod R.E."/>
            <person name="Olson B.J.S.C."/>
            <person name="Nozaki H."/>
            <person name="Durand P.M."/>
        </authorList>
    </citation>
    <scope>NUCLEOTIDE SEQUENCE [LARGE SCALE GENOMIC DNA]</scope>
    <source>
        <strain evidence="1 2">NIES-571</strain>
    </source>
</reference>
<proteinExistence type="predicted"/>
<evidence type="ECO:0000313" key="1">
    <source>
        <dbReference type="EMBL" id="PNH11327.1"/>
    </source>
</evidence>
<dbReference type="PANTHER" id="PTHR46586">
    <property type="entry name" value="ANKYRIN REPEAT-CONTAINING PROTEIN"/>
    <property type="match status" value="1"/>
</dbReference>
<accession>A0A2J8AFN4</accession>